<gene>
    <name evidence="3" type="ORF">GCM10023224_50180</name>
</gene>
<dbReference type="SFLD" id="SFLDG01129">
    <property type="entry name" value="C1.5:_HAD__Beta-PGM__Phosphata"/>
    <property type="match status" value="1"/>
</dbReference>
<keyword evidence="4" id="KW-1185">Reference proteome</keyword>
<reference evidence="4" key="1">
    <citation type="journal article" date="2019" name="Int. J. Syst. Evol. Microbiol.">
        <title>The Global Catalogue of Microorganisms (GCM) 10K type strain sequencing project: providing services to taxonomists for standard genome sequencing and annotation.</title>
        <authorList>
            <consortium name="The Broad Institute Genomics Platform"/>
            <consortium name="The Broad Institute Genome Sequencing Center for Infectious Disease"/>
            <person name="Wu L."/>
            <person name="Ma J."/>
        </authorList>
    </citation>
    <scope>NUCLEOTIDE SEQUENCE [LARGE SCALE GENOMIC DNA]</scope>
    <source>
        <strain evidence="4">JCM 18123</strain>
    </source>
</reference>
<organism evidence="3 4">
    <name type="scientific">Streptomonospora halophila</name>
    <dbReference type="NCBI Taxonomy" id="427369"/>
    <lineage>
        <taxon>Bacteria</taxon>
        <taxon>Bacillati</taxon>
        <taxon>Actinomycetota</taxon>
        <taxon>Actinomycetes</taxon>
        <taxon>Streptosporangiales</taxon>
        <taxon>Nocardiopsidaceae</taxon>
        <taxon>Streptomonospora</taxon>
    </lineage>
</organism>
<dbReference type="SUPFAM" id="SSF56784">
    <property type="entry name" value="HAD-like"/>
    <property type="match status" value="1"/>
</dbReference>
<comment type="caution">
    <text evidence="3">The sequence shown here is derived from an EMBL/GenBank/DDBJ whole genome shotgun (WGS) entry which is preliminary data.</text>
</comment>
<dbReference type="InterPro" id="IPR023198">
    <property type="entry name" value="PGP-like_dom2"/>
</dbReference>
<evidence type="ECO:0000256" key="1">
    <source>
        <dbReference type="ARBA" id="ARBA00008106"/>
    </source>
</evidence>
<dbReference type="InterPro" id="IPR006439">
    <property type="entry name" value="HAD-SF_hydro_IA"/>
</dbReference>
<protein>
    <submittedName>
        <fullName evidence="3">Haloacid dehalogenase type II</fullName>
    </submittedName>
</protein>
<evidence type="ECO:0000256" key="2">
    <source>
        <dbReference type="ARBA" id="ARBA00022801"/>
    </source>
</evidence>
<evidence type="ECO:0000313" key="4">
    <source>
        <dbReference type="Proteomes" id="UP001499993"/>
    </source>
</evidence>
<dbReference type="InterPro" id="IPR051540">
    <property type="entry name" value="S-2-haloacid_dehalogenase"/>
</dbReference>
<accession>A0ABP9H0F1</accession>
<dbReference type="EMBL" id="BAABIK010000052">
    <property type="protein sequence ID" value="GAA4958197.1"/>
    <property type="molecule type" value="Genomic_DNA"/>
</dbReference>
<comment type="similarity">
    <text evidence="1">Belongs to the HAD-like hydrolase superfamily. S-2-haloalkanoic acid dehalogenase family.</text>
</comment>
<dbReference type="InterPro" id="IPR023214">
    <property type="entry name" value="HAD_sf"/>
</dbReference>
<dbReference type="Gene3D" id="1.10.150.240">
    <property type="entry name" value="Putative phosphatase, domain 2"/>
    <property type="match status" value="1"/>
</dbReference>
<dbReference type="PRINTS" id="PR00413">
    <property type="entry name" value="HADHALOGNASE"/>
</dbReference>
<dbReference type="SFLD" id="SFLDS00003">
    <property type="entry name" value="Haloacid_Dehalogenase"/>
    <property type="match status" value="1"/>
</dbReference>
<sequence length="228" mass="24388">MAVHPYHPYAVAFDVMETLIDLEPLAERFVDIGQPAELLRPWFLRAQRDCMALGLSGELRPFPEVARQALRTASGNTASEDGITYVLHGFGRLPAHPDAEPAMRRLHEAGVRVGCLTQGSRAATTGFLESSGLDRFVDTVVTAEEAGVWKPAPGVYRAAAAALETPPEHLALVAVHAWDCHGAKRAGCLAGWCSRLEAEYGDVFAAPDARGDTLTDVATGLLELTATG</sequence>
<name>A0ABP9H0F1_9ACTN</name>
<evidence type="ECO:0000313" key="3">
    <source>
        <dbReference type="EMBL" id="GAA4958197.1"/>
    </source>
</evidence>
<dbReference type="PANTHER" id="PTHR43316">
    <property type="entry name" value="HYDROLASE, HALOACID DELAHOGENASE-RELATED"/>
    <property type="match status" value="1"/>
</dbReference>
<dbReference type="Proteomes" id="UP001499993">
    <property type="component" value="Unassembled WGS sequence"/>
</dbReference>
<dbReference type="Pfam" id="PF00702">
    <property type="entry name" value="Hydrolase"/>
    <property type="match status" value="1"/>
</dbReference>
<keyword evidence="2" id="KW-0378">Hydrolase</keyword>
<dbReference type="NCBIfam" id="TIGR01428">
    <property type="entry name" value="HAD_type_II"/>
    <property type="match status" value="1"/>
</dbReference>
<dbReference type="NCBIfam" id="TIGR01493">
    <property type="entry name" value="HAD-SF-IA-v2"/>
    <property type="match status" value="1"/>
</dbReference>
<proteinExistence type="inferred from homology"/>
<dbReference type="Gene3D" id="3.40.50.1000">
    <property type="entry name" value="HAD superfamily/HAD-like"/>
    <property type="match status" value="1"/>
</dbReference>
<dbReference type="InterPro" id="IPR006328">
    <property type="entry name" value="2-HAD"/>
</dbReference>
<dbReference type="PANTHER" id="PTHR43316:SF3">
    <property type="entry name" value="HALOACID DEHALOGENASE, TYPE II (AFU_ORTHOLOGUE AFUA_2G07750)-RELATED"/>
    <property type="match status" value="1"/>
</dbReference>
<dbReference type="InterPro" id="IPR036412">
    <property type="entry name" value="HAD-like_sf"/>
</dbReference>
<dbReference type="RefSeq" id="WP_344148961.1">
    <property type="nucleotide sequence ID" value="NZ_BAABIK010000052.1"/>
</dbReference>